<accession>A0ABW4CK05</accession>
<sequence length="56" mass="6499">MNRERYYEAITKLKPDVTRTQLEMLSDEGLQKFYLLTKNELDQMVSEAFADAGLAL</sequence>
<comment type="caution">
    <text evidence="1">The sequence shown here is derived from an EMBL/GenBank/DDBJ whole genome shotgun (WGS) entry which is preliminary data.</text>
</comment>
<organism evidence="1 2">
    <name type="scientific">Lacticaseibacillus yichunensis</name>
    <dbReference type="NCBI Taxonomy" id="2486015"/>
    <lineage>
        <taxon>Bacteria</taxon>
        <taxon>Bacillati</taxon>
        <taxon>Bacillota</taxon>
        <taxon>Bacilli</taxon>
        <taxon>Lactobacillales</taxon>
        <taxon>Lactobacillaceae</taxon>
        <taxon>Lacticaseibacillus</taxon>
    </lineage>
</organism>
<dbReference type="Proteomes" id="UP001597192">
    <property type="component" value="Unassembled WGS sequence"/>
</dbReference>
<evidence type="ECO:0000313" key="2">
    <source>
        <dbReference type="Proteomes" id="UP001597192"/>
    </source>
</evidence>
<dbReference type="EMBL" id="JBHTOG010000003">
    <property type="protein sequence ID" value="MFD1431189.1"/>
    <property type="molecule type" value="Genomic_DNA"/>
</dbReference>
<keyword evidence="2" id="KW-1185">Reference proteome</keyword>
<reference evidence="2" key="1">
    <citation type="journal article" date="2019" name="Int. J. Syst. Evol. Microbiol.">
        <title>The Global Catalogue of Microorganisms (GCM) 10K type strain sequencing project: providing services to taxonomists for standard genome sequencing and annotation.</title>
        <authorList>
            <consortium name="The Broad Institute Genomics Platform"/>
            <consortium name="The Broad Institute Genome Sequencing Center for Infectious Disease"/>
            <person name="Wu L."/>
            <person name="Ma J."/>
        </authorList>
    </citation>
    <scope>NUCLEOTIDE SEQUENCE [LARGE SCALE GENOMIC DNA]</scope>
    <source>
        <strain evidence="2">CCM 8947</strain>
    </source>
</reference>
<evidence type="ECO:0000313" key="1">
    <source>
        <dbReference type="EMBL" id="MFD1431189.1"/>
    </source>
</evidence>
<dbReference type="RefSeq" id="WP_164510138.1">
    <property type="nucleotide sequence ID" value="NZ_JBHTOG010000003.1"/>
</dbReference>
<proteinExistence type="predicted"/>
<protein>
    <submittedName>
        <fullName evidence="1">Uncharacterized protein</fullName>
    </submittedName>
</protein>
<gene>
    <name evidence="1" type="ORF">ACFQ47_00510</name>
</gene>
<name>A0ABW4CK05_9LACO</name>